<protein>
    <submittedName>
        <fullName evidence="2">Uncharacterized protein</fullName>
    </submittedName>
</protein>
<evidence type="ECO:0000313" key="3">
    <source>
        <dbReference type="Proteomes" id="UP001185015"/>
    </source>
</evidence>
<dbReference type="AlphaFoldDB" id="A0AA90U0V9"/>
<evidence type="ECO:0000313" key="2">
    <source>
        <dbReference type="EMBL" id="MDR6223214.1"/>
    </source>
</evidence>
<dbReference type="Proteomes" id="UP001185015">
    <property type="component" value="Unassembled WGS sequence"/>
</dbReference>
<reference evidence="2 3" key="1">
    <citation type="submission" date="2023-07" db="EMBL/GenBank/DDBJ databases">
        <title>Genomic Encyclopedia of Type Strains, Phase IV (KMG-IV): sequencing the most valuable type-strain genomes for metagenomic binning, comparative biology and taxonomic classification.</title>
        <authorList>
            <person name="Goeker M."/>
        </authorList>
    </citation>
    <scope>NUCLEOTIDE SEQUENCE [LARGE SCALE GENOMIC DNA]</scope>
    <source>
        <strain evidence="2 3">DSM 17273</strain>
    </source>
</reference>
<gene>
    <name evidence="2" type="ORF">J2750_001679</name>
</gene>
<keyword evidence="3" id="KW-1185">Reference proteome</keyword>
<evidence type="ECO:0000256" key="1">
    <source>
        <dbReference type="SAM" id="Phobius"/>
    </source>
</evidence>
<keyword evidence="1" id="KW-0472">Membrane</keyword>
<proteinExistence type="predicted"/>
<feature type="transmembrane region" description="Helical" evidence="1">
    <location>
        <begin position="15"/>
        <end position="37"/>
    </location>
</feature>
<keyword evidence="1" id="KW-1133">Transmembrane helix</keyword>
<accession>A0AA90U0V9</accession>
<name>A0AA90U0V9_9EURY</name>
<organism evidence="2 3">
    <name type="scientific">Methanococcoides alaskense</name>
    <dbReference type="NCBI Taxonomy" id="325778"/>
    <lineage>
        <taxon>Archaea</taxon>
        <taxon>Methanobacteriati</taxon>
        <taxon>Methanobacteriota</taxon>
        <taxon>Stenosarchaea group</taxon>
        <taxon>Methanomicrobia</taxon>
        <taxon>Methanosarcinales</taxon>
        <taxon>Methanosarcinaceae</taxon>
        <taxon>Methanococcoides</taxon>
    </lineage>
</organism>
<dbReference type="RefSeq" id="WP_270095525.1">
    <property type="nucleotide sequence ID" value="NZ_JAQFFK010000001.1"/>
</dbReference>
<comment type="caution">
    <text evidence="2">The sequence shown here is derived from an EMBL/GenBank/DDBJ whole genome shotgun (WGS) entry which is preliminary data.</text>
</comment>
<feature type="transmembrane region" description="Helical" evidence="1">
    <location>
        <begin position="49"/>
        <end position="69"/>
    </location>
</feature>
<sequence>MIETILMKKFSSWKLSLFFSFIAYSAVLFFIIVVDVFGRRDFDPLEVGLITVGYMGAVMTMLAIGFIVFKKRMNSRI</sequence>
<dbReference type="EMBL" id="JAVDQI010000006">
    <property type="protein sequence ID" value="MDR6223214.1"/>
    <property type="molecule type" value="Genomic_DNA"/>
</dbReference>
<keyword evidence="1" id="KW-0812">Transmembrane</keyword>